<evidence type="ECO:0000259" key="4">
    <source>
        <dbReference type="Pfam" id="PF13622"/>
    </source>
</evidence>
<dbReference type="GO" id="GO:0047617">
    <property type="term" value="F:fatty acyl-CoA hydrolase activity"/>
    <property type="evidence" value="ECO:0007669"/>
    <property type="project" value="InterPro"/>
</dbReference>
<feature type="domain" description="Acyl-CoA thioesterase-like N-terminal HotDog" evidence="4">
    <location>
        <begin position="35"/>
        <end position="112"/>
    </location>
</feature>
<dbReference type="RefSeq" id="WP_185986681.1">
    <property type="nucleotide sequence ID" value="NZ_BAAALZ010000002.1"/>
</dbReference>
<dbReference type="GO" id="GO:0006637">
    <property type="term" value="P:acyl-CoA metabolic process"/>
    <property type="evidence" value="ECO:0007669"/>
    <property type="project" value="InterPro"/>
</dbReference>
<evidence type="ECO:0000313" key="6">
    <source>
        <dbReference type="EMBL" id="NYD26479.1"/>
    </source>
</evidence>
<dbReference type="InterPro" id="IPR003703">
    <property type="entry name" value="Acyl_CoA_thio"/>
</dbReference>
<dbReference type="Pfam" id="PF13622">
    <property type="entry name" value="4HBT_3"/>
    <property type="match status" value="1"/>
</dbReference>
<accession>A0A852R7S3</accession>
<feature type="domain" description="Acyl-CoA thioesterase-like C-terminal" evidence="5">
    <location>
        <begin position="161"/>
        <end position="302"/>
    </location>
</feature>
<dbReference type="PANTHER" id="PTHR11066">
    <property type="entry name" value="ACYL-COA THIOESTERASE"/>
    <property type="match status" value="1"/>
</dbReference>
<dbReference type="PANTHER" id="PTHR11066:SF34">
    <property type="entry name" value="ACYL-COENZYME A THIOESTERASE 8"/>
    <property type="match status" value="1"/>
</dbReference>
<dbReference type="EC" id="3.1.2.-" evidence="6"/>
<dbReference type="Gene3D" id="2.40.160.210">
    <property type="entry name" value="Acyl-CoA thioesterase, double hotdog domain"/>
    <property type="match status" value="1"/>
</dbReference>
<feature type="region of interest" description="Disordered" evidence="3">
    <location>
        <begin position="121"/>
        <end position="140"/>
    </location>
</feature>
<gene>
    <name evidence="6" type="ORF">BJ960_001282</name>
</gene>
<dbReference type="GO" id="GO:0009062">
    <property type="term" value="P:fatty acid catabolic process"/>
    <property type="evidence" value="ECO:0007669"/>
    <property type="project" value="TreeGrafter"/>
</dbReference>
<dbReference type="InterPro" id="IPR049450">
    <property type="entry name" value="ACOT8-like_C"/>
</dbReference>
<keyword evidence="2 6" id="KW-0378">Hydrolase</keyword>
<dbReference type="Proteomes" id="UP000586095">
    <property type="component" value="Unassembled WGS sequence"/>
</dbReference>
<dbReference type="EMBL" id="JACCBD010000001">
    <property type="protein sequence ID" value="NYD26479.1"/>
    <property type="molecule type" value="Genomic_DNA"/>
</dbReference>
<evidence type="ECO:0000313" key="7">
    <source>
        <dbReference type="Proteomes" id="UP000586095"/>
    </source>
</evidence>
<evidence type="ECO:0000256" key="1">
    <source>
        <dbReference type="ARBA" id="ARBA00006538"/>
    </source>
</evidence>
<comment type="similarity">
    <text evidence="1">Belongs to the C/M/P thioester hydrolase family.</text>
</comment>
<organism evidence="6 7">
    <name type="scientific">Leucobacter aridicollis</name>
    <dbReference type="NCBI Taxonomy" id="283878"/>
    <lineage>
        <taxon>Bacteria</taxon>
        <taxon>Bacillati</taxon>
        <taxon>Actinomycetota</taxon>
        <taxon>Actinomycetes</taxon>
        <taxon>Micrococcales</taxon>
        <taxon>Microbacteriaceae</taxon>
        <taxon>Leucobacter</taxon>
    </lineage>
</organism>
<protein>
    <submittedName>
        <fullName evidence="6">Acyl-CoA thioesterase-2</fullName>
        <ecNumber evidence="6">3.1.2.-</ecNumber>
    </submittedName>
</protein>
<dbReference type="InterPro" id="IPR049449">
    <property type="entry name" value="TesB_ACOT8-like_N"/>
</dbReference>
<dbReference type="CDD" id="cd03444">
    <property type="entry name" value="Thioesterase_II_repeat1"/>
    <property type="match status" value="1"/>
</dbReference>
<dbReference type="AlphaFoldDB" id="A0A852R7S3"/>
<name>A0A852R7S3_9MICO</name>
<proteinExistence type="inferred from homology"/>
<dbReference type="SUPFAM" id="SSF54637">
    <property type="entry name" value="Thioesterase/thiol ester dehydrase-isomerase"/>
    <property type="match status" value="2"/>
</dbReference>
<sequence>MTDPFPKLSTPWALTQASGSAGERFDVWEGRTVATPWPAAYGGDLSVGALAAAVRSAAEGQLPHSMQIAFLRPGDRDRPLSYVVERVRDGFRYANRSVRLLQDGTEIAAAAVLLRAPRPGEAPAADLSARDGLPDPDSLPTAAEAIAARGPLSPDVDDPTQLDAYWGGGRALDTRHIDPPLYGESVPPRATNRVWVRFTGDAPAQRALLATPEGRIALVAYIADDTILEPAAAALGHGWLAPGMFSTTVQQSLWFHADFDPAGWLLFSQRLVSATGDHVVCQGDLVTRDGALVATVVQEGIVRVRR</sequence>
<dbReference type="Pfam" id="PF20789">
    <property type="entry name" value="4HBT_3C"/>
    <property type="match status" value="1"/>
</dbReference>
<dbReference type="InterPro" id="IPR042171">
    <property type="entry name" value="Acyl-CoA_hotdog"/>
</dbReference>
<dbReference type="InterPro" id="IPR029069">
    <property type="entry name" value="HotDog_dom_sf"/>
</dbReference>
<evidence type="ECO:0000256" key="2">
    <source>
        <dbReference type="ARBA" id="ARBA00022801"/>
    </source>
</evidence>
<comment type="caution">
    <text evidence="6">The sequence shown here is derived from an EMBL/GenBank/DDBJ whole genome shotgun (WGS) entry which is preliminary data.</text>
</comment>
<evidence type="ECO:0000259" key="5">
    <source>
        <dbReference type="Pfam" id="PF20789"/>
    </source>
</evidence>
<evidence type="ECO:0000256" key="3">
    <source>
        <dbReference type="SAM" id="MobiDB-lite"/>
    </source>
</evidence>
<reference evidence="6 7" key="1">
    <citation type="submission" date="2020-07" db="EMBL/GenBank/DDBJ databases">
        <title>Sequencing the genomes of 1000 actinobacteria strains.</title>
        <authorList>
            <person name="Klenk H.-P."/>
        </authorList>
    </citation>
    <scope>NUCLEOTIDE SEQUENCE [LARGE SCALE GENOMIC DNA]</scope>
    <source>
        <strain evidence="6 7">DSM 17380</strain>
    </source>
</reference>
<keyword evidence="7" id="KW-1185">Reference proteome</keyword>